<dbReference type="SUPFAM" id="SSF53300">
    <property type="entry name" value="vWA-like"/>
    <property type="match status" value="1"/>
</dbReference>
<dbReference type="EMBL" id="LBPP01000012">
    <property type="protein sequence ID" value="KKP60460.1"/>
    <property type="molecule type" value="Genomic_DNA"/>
</dbReference>
<gene>
    <name evidence="1" type="ORF">UR54_C0012G0010</name>
</gene>
<dbReference type="STRING" id="1618477.UR54_C0012G0010"/>
<sequence>ISCASAEQLAPIGTITSANLDTYLDLIKPTGWTPMGLAISNAQASFVGKEQDNNEIVLVTDGDETCDSNPVGAATSIFASTAKVKVNIIAFAVSSKEVTTLSAIARAGSGSFASANNSDELIARMNDLYENLKNIKDEKICQGEKSISFLNCYADTNRKVYEFVGTLKRRFYQKQISKAEFDRLDKLETAIWDQGQKANKE</sequence>
<reference evidence="1 2" key="1">
    <citation type="journal article" date="2015" name="Nature">
        <title>rRNA introns, odd ribosomes, and small enigmatic genomes across a large radiation of phyla.</title>
        <authorList>
            <person name="Brown C.T."/>
            <person name="Hug L.A."/>
            <person name="Thomas B.C."/>
            <person name="Sharon I."/>
            <person name="Castelle C.J."/>
            <person name="Singh A."/>
            <person name="Wilkins M.J."/>
            <person name="Williams K.H."/>
            <person name="Banfield J.F."/>
        </authorList>
    </citation>
    <scope>NUCLEOTIDE SEQUENCE [LARGE SCALE GENOMIC DNA]</scope>
</reference>
<organism evidence="1 2">
    <name type="scientific">Candidatus Roizmanbacteria bacterium GW2011_GWA2_34_18</name>
    <dbReference type="NCBI Taxonomy" id="1618477"/>
    <lineage>
        <taxon>Bacteria</taxon>
        <taxon>Candidatus Roizmaniibacteriota</taxon>
    </lineage>
</organism>
<dbReference type="AlphaFoldDB" id="A0A0G0DAN5"/>
<dbReference type="Gene3D" id="3.40.50.410">
    <property type="entry name" value="von Willebrand factor, type A domain"/>
    <property type="match status" value="1"/>
</dbReference>
<evidence type="ECO:0000313" key="1">
    <source>
        <dbReference type="EMBL" id="KKP60460.1"/>
    </source>
</evidence>
<feature type="non-terminal residue" evidence="1">
    <location>
        <position position="1"/>
    </location>
</feature>
<proteinExistence type="predicted"/>
<protein>
    <submittedName>
        <fullName evidence="1">D-amino acid dehydrogenase large subunit</fullName>
    </submittedName>
</protein>
<dbReference type="Proteomes" id="UP000034688">
    <property type="component" value="Unassembled WGS sequence"/>
</dbReference>
<accession>A0A0G0DAN5</accession>
<comment type="caution">
    <text evidence="1">The sequence shown here is derived from an EMBL/GenBank/DDBJ whole genome shotgun (WGS) entry which is preliminary data.</text>
</comment>
<name>A0A0G0DAN5_9BACT</name>
<evidence type="ECO:0000313" key="2">
    <source>
        <dbReference type="Proteomes" id="UP000034688"/>
    </source>
</evidence>
<dbReference type="InterPro" id="IPR036465">
    <property type="entry name" value="vWFA_dom_sf"/>
</dbReference>